<evidence type="ECO:0000259" key="3">
    <source>
        <dbReference type="PROSITE" id="PS51747"/>
    </source>
</evidence>
<dbReference type="PROSITE" id="PS51747">
    <property type="entry name" value="CYT_DCMP_DEAMINASES_2"/>
    <property type="match status" value="1"/>
</dbReference>
<dbReference type="PANTHER" id="PTHR11079:SF162">
    <property type="entry name" value="RIBOFLAVIN BIOSYNTHESIS PROTEIN PYRD, CHLOROPLASTIC"/>
    <property type="match status" value="1"/>
</dbReference>
<evidence type="ECO:0000256" key="1">
    <source>
        <dbReference type="ARBA" id="ARBA00022723"/>
    </source>
</evidence>
<dbReference type="InterPro" id="IPR002125">
    <property type="entry name" value="CMP_dCMP_dom"/>
</dbReference>
<dbReference type="AlphaFoldDB" id="D9PFX0"/>
<dbReference type="GO" id="GO:0008270">
    <property type="term" value="F:zinc ion binding"/>
    <property type="evidence" value="ECO:0007669"/>
    <property type="project" value="InterPro"/>
</dbReference>
<dbReference type="InterPro" id="IPR016192">
    <property type="entry name" value="APOBEC/CMP_deaminase_Zn-bd"/>
</dbReference>
<dbReference type="PROSITE" id="PS00903">
    <property type="entry name" value="CYT_DCMP_DEAMINASES_1"/>
    <property type="match status" value="1"/>
</dbReference>
<proteinExistence type="predicted"/>
<dbReference type="Gene3D" id="3.40.140.10">
    <property type="entry name" value="Cytidine Deaminase, domain 2"/>
    <property type="match status" value="1"/>
</dbReference>
<reference evidence="4" key="2">
    <citation type="journal article" date="2011" name="Microb. Ecol.">
        <title>Taxonomic and Functional Metagenomic Profiling of the Microbial Community in the Anoxic Sediment of a Sub-saline Shallow Lake (Laguna de Carrizo, Central Spain).</title>
        <authorList>
            <person name="Ferrer M."/>
            <person name="Guazzaroni M.E."/>
            <person name="Richter M."/>
            <person name="Garcia-Salamanca A."/>
            <person name="Yarza P."/>
            <person name="Suarez-Suarez A."/>
            <person name="Solano J."/>
            <person name="Alcaide M."/>
            <person name="van Dillewijn P."/>
            <person name="Molina-Henares M.A."/>
            <person name="Lopez-Cortes N."/>
            <person name="Al-Ramahi Y."/>
            <person name="Guerrero C."/>
            <person name="Acosta A."/>
            <person name="de Eugenio L.I."/>
            <person name="Martinez V."/>
            <person name="Marques S."/>
            <person name="Rojo F."/>
            <person name="Santero E."/>
            <person name="Genilloud O."/>
            <person name="Perez-Perez J."/>
            <person name="Rossello-Mora R."/>
            <person name="Ramos J.L."/>
        </authorList>
    </citation>
    <scope>NUCLEOTIDE SEQUENCE</scope>
</reference>
<dbReference type="EC" id="3.5.4.23" evidence="4"/>
<accession>D9PFX0</accession>
<sequence length="107" mass="11075">MPLTELDRVRLRQALQLAQQAIGLSDPNPRVGCIVGSEDGRIHGTGFTQEAGGPHAEVMALRDAASQGADLRGATAWVTLEPCAHHGRTPPCCDALVAAGIGRVVAA</sequence>
<keyword evidence="1" id="KW-0479">Metal-binding</keyword>
<feature type="non-terminal residue" evidence="4">
    <location>
        <position position="107"/>
    </location>
</feature>
<gene>
    <name evidence="4" type="ORF">LDC_0415</name>
</gene>
<reference evidence="4" key="1">
    <citation type="submission" date="2010-07" db="EMBL/GenBank/DDBJ databases">
        <authorList>
            <consortium name="CONSOLIDER consortium CSD2007-00005"/>
            <person name="Guazzaroni M.-E."/>
            <person name="Richter M."/>
            <person name="Garcia-Salamanca A."/>
            <person name="Yarza P."/>
            <person name="Ferrer M."/>
        </authorList>
    </citation>
    <scope>NUCLEOTIDE SEQUENCE</scope>
</reference>
<evidence type="ECO:0000313" key="4">
    <source>
        <dbReference type="EMBL" id="EFK97545.1"/>
    </source>
</evidence>
<dbReference type="PANTHER" id="PTHR11079">
    <property type="entry name" value="CYTOSINE DEAMINASE FAMILY MEMBER"/>
    <property type="match status" value="1"/>
</dbReference>
<dbReference type="SUPFAM" id="SSF53927">
    <property type="entry name" value="Cytidine deaminase-like"/>
    <property type="match status" value="1"/>
</dbReference>
<dbReference type="InterPro" id="IPR016193">
    <property type="entry name" value="Cytidine_deaminase-like"/>
</dbReference>
<feature type="domain" description="CMP/dCMP-type deaminase" evidence="3">
    <location>
        <begin position="5"/>
        <end position="107"/>
    </location>
</feature>
<dbReference type="Pfam" id="PF00383">
    <property type="entry name" value="dCMP_cyt_deam_1"/>
    <property type="match status" value="1"/>
</dbReference>
<evidence type="ECO:0000256" key="2">
    <source>
        <dbReference type="ARBA" id="ARBA00022833"/>
    </source>
</evidence>
<keyword evidence="2" id="KW-0862">Zinc</keyword>
<keyword evidence="4" id="KW-0378">Hydrolase</keyword>
<name>D9PFX0_9ZZZZ</name>
<dbReference type="EMBL" id="ADZX01000135">
    <property type="protein sequence ID" value="EFK97545.1"/>
    <property type="molecule type" value="Genomic_DNA"/>
</dbReference>
<dbReference type="CDD" id="cd01284">
    <property type="entry name" value="Riboflavin_deaminase-reductase"/>
    <property type="match status" value="1"/>
</dbReference>
<dbReference type="GO" id="GO:0008835">
    <property type="term" value="F:diaminohydroxyphosphoribosylaminopyrimidine deaminase activity"/>
    <property type="evidence" value="ECO:0007669"/>
    <property type="project" value="TreeGrafter"/>
</dbReference>
<organism evidence="4">
    <name type="scientific">sediment metagenome</name>
    <dbReference type="NCBI Taxonomy" id="749907"/>
    <lineage>
        <taxon>unclassified sequences</taxon>
        <taxon>metagenomes</taxon>
        <taxon>ecological metagenomes</taxon>
    </lineage>
</organism>
<protein>
    <submittedName>
        <fullName evidence="4">Protein containing CMP/dCMP deaminase, zinc-binding domain</fullName>
        <ecNumber evidence="4">3.5.4.23</ecNumber>
    </submittedName>
</protein>
<comment type="caution">
    <text evidence="4">The sequence shown here is derived from an EMBL/GenBank/DDBJ whole genome shotgun (WGS) entry which is preliminary data.</text>
</comment>
<dbReference type="GO" id="GO:0047711">
    <property type="term" value="F:blasticidin-S deaminase activity"/>
    <property type="evidence" value="ECO:0007669"/>
    <property type="project" value="UniProtKB-EC"/>
</dbReference>